<sequence length="221" mass="23342">MCGITSPEDAAMAAKAGANYVGMIVWPKSKRSVCLSLAREIAAAARESGAEPVGVFVDEKATEIEDMCIAAGLGIAQLHGDGARSAWMQGLPETLKLIYVVHANKNGVIQTPFPEDKSNHHQRIVDWLLVDSMQGGSGEKFEWSNFQAPAKCSKEGWLLAGGLTPQNVGVAVSLVRPSAVDVSSGIAGADGICKDPALIQAFMDAVHNSSLTNLPHQQIVH</sequence>
<dbReference type="InterPro" id="IPR044643">
    <property type="entry name" value="TrpF_fam"/>
</dbReference>
<evidence type="ECO:0000259" key="8">
    <source>
        <dbReference type="Pfam" id="PF00697"/>
    </source>
</evidence>
<dbReference type="Pfam" id="PF00697">
    <property type="entry name" value="PRAI"/>
    <property type="match status" value="1"/>
</dbReference>
<name>A0ABP0TC83_9BRYO</name>
<keyword evidence="7" id="KW-0413">Isomerase</keyword>
<accession>A0ABP0TC83</accession>
<evidence type="ECO:0000313" key="9">
    <source>
        <dbReference type="EMBL" id="CAK9192215.1"/>
    </source>
</evidence>
<dbReference type="EMBL" id="OZ019893">
    <property type="protein sequence ID" value="CAK9192215.1"/>
    <property type="molecule type" value="Genomic_DNA"/>
</dbReference>
<dbReference type="Proteomes" id="UP001497512">
    <property type="component" value="Chromosome 1"/>
</dbReference>
<keyword evidence="4" id="KW-0028">Amino-acid biosynthesis</keyword>
<dbReference type="PANTHER" id="PTHR42894">
    <property type="entry name" value="N-(5'-PHOSPHORIBOSYL)ANTHRANILATE ISOMERASE"/>
    <property type="match status" value="1"/>
</dbReference>
<evidence type="ECO:0000256" key="7">
    <source>
        <dbReference type="ARBA" id="ARBA00023235"/>
    </source>
</evidence>
<dbReference type="Gene3D" id="3.20.20.70">
    <property type="entry name" value="Aldolase class I"/>
    <property type="match status" value="1"/>
</dbReference>
<keyword evidence="6" id="KW-0057">Aromatic amino acid biosynthesis</keyword>
<dbReference type="PANTHER" id="PTHR42894:SF1">
    <property type="entry name" value="N-(5'-PHOSPHORIBOSYL)ANTHRANILATE ISOMERASE"/>
    <property type="match status" value="1"/>
</dbReference>
<evidence type="ECO:0000256" key="6">
    <source>
        <dbReference type="ARBA" id="ARBA00023141"/>
    </source>
</evidence>
<comment type="pathway">
    <text evidence="1">Amino-acid biosynthesis; L-tryptophan biosynthesis; L-tryptophan from chorismate: step 3/5.</text>
</comment>
<dbReference type="SUPFAM" id="SSF51366">
    <property type="entry name" value="Ribulose-phoshate binding barrel"/>
    <property type="match status" value="1"/>
</dbReference>
<comment type="similarity">
    <text evidence="2">Belongs to the TrpF family.</text>
</comment>
<dbReference type="CDD" id="cd00405">
    <property type="entry name" value="PRAI"/>
    <property type="match status" value="1"/>
</dbReference>
<gene>
    <name evidence="9" type="ORF">CSSPTR1EN2_LOCUS1779</name>
</gene>
<keyword evidence="5" id="KW-0822">Tryptophan biosynthesis</keyword>
<dbReference type="InterPro" id="IPR013785">
    <property type="entry name" value="Aldolase_TIM"/>
</dbReference>
<dbReference type="HAMAP" id="MF_00135">
    <property type="entry name" value="PRAI"/>
    <property type="match status" value="1"/>
</dbReference>
<feature type="domain" description="N-(5'phosphoribosyl) anthranilate isomerase (PRAI)" evidence="8">
    <location>
        <begin position="2"/>
        <end position="204"/>
    </location>
</feature>
<protein>
    <recommendedName>
        <fullName evidence="3">phosphoribosylanthranilate isomerase</fullName>
        <ecNumber evidence="3">5.3.1.24</ecNumber>
    </recommendedName>
</protein>
<dbReference type="InterPro" id="IPR001240">
    <property type="entry name" value="PRAI_dom"/>
</dbReference>
<evidence type="ECO:0000256" key="5">
    <source>
        <dbReference type="ARBA" id="ARBA00022822"/>
    </source>
</evidence>
<proteinExistence type="inferred from homology"/>
<evidence type="ECO:0000313" key="10">
    <source>
        <dbReference type="Proteomes" id="UP001497512"/>
    </source>
</evidence>
<keyword evidence="10" id="KW-1185">Reference proteome</keyword>
<dbReference type="EC" id="5.3.1.24" evidence="3"/>
<reference evidence="9 10" key="1">
    <citation type="submission" date="2024-02" db="EMBL/GenBank/DDBJ databases">
        <authorList>
            <consortium name="ELIXIR-Norway"/>
            <consortium name="Elixir Norway"/>
        </authorList>
    </citation>
    <scope>NUCLEOTIDE SEQUENCE [LARGE SCALE GENOMIC DNA]</scope>
</reference>
<organism evidence="9 10">
    <name type="scientific">Sphagnum troendelagicum</name>
    <dbReference type="NCBI Taxonomy" id="128251"/>
    <lineage>
        <taxon>Eukaryota</taxon>
        <taxon>Viridiplantae</taxon>
        <taxon>Streptophyta</taxon>
        <taxon>Embryophyta</taxon>
        <taxon>Bryophyta</taxon>
        <taxon>Sphagnophytina</taxon>
        <taxon>Sphagnopsida</taxon>
        <taxon>Sphagnales</taxon>
        <taxon>Sphagnaceae</taxon>
        <taxon>Sphagnum</taxon>
    </lineage>
</organism>
<evidence type="ECO:0000256" key="1">
    <source>
        <dbReference type="ARBA" id="ARBA00004664"/>
    </source>
</evidence>
<evidence type="ECO:0000256" key="2">
    <source>
        <dbReference type="ARBA" id="ARBA00007571"/>
    </source>
</evidence>
<evidence type="ECO:0000256" key="3">
    <source>
        <dbReference type="ARBA" id="ARBA00012572"/>
    </source>
</evidence>
<dbReference type="InterPro" id="IPR011060">
    <property type="entry name" value="RibuloseP-bd_barrel"/>
</dbReference>
<evidence type="ECO:0000256" key="4">
    <source>
        <dbReference type="ARBA" id="ARBA00022605"/>
    </source>
</evidence>